<feature type="compositionally biased region" description="Basic and acidic residues" evidence="1">
    <location>
        <begin position="84"/>
        <end position="103"/>
    </location>
</feature>
<name>A0A6J4S696_9ACTN</name>
<feature type="region of interest" description="Disordered" evidence="1">
    <location>
        <begin position="138"/>
        <end position="376"/>
    </location>
</feature>
<evidence type="ECO:0000256" key="1">
    <source>
        <dbReference type="SAM" id="MobiDB-lite"/>
    </source>
</evidence>
<protein>
    <submittedName>
        <fullName evidence="2">Aminotransferase, class III</fullName>
    </submittedName>
</protein>
<feature type="non-terminal residue" evidence="2">
    <location>
        <position position="1"/>
    </location>
</feature>
<reference evidence="2" key="1">
    <citation type="submission" date="2020-02" db="EMBL/GenBank/DDBJ databases">
        <authorList>
            <person name="Meier V. D."/>
        </authorList>
    </citation>
    <scope>NUCLEOTIDE SEQUENCE</scope>
    <source>
        <strain evidence="2">AVDCRST_MAG13</strain>
    </source>
</reference>
<feature type="non-terminal residue" evidence="2">
    <location>
        <position position="450"/>
    </location>
</feature>
<gene>
    <name evidence="2" type="ORF">AVDCRST_MAG13-1723</name>
</gene>
<feature type="compositionally biased region" description="Basic and acidic residues" evidence="1">
    <location>
        <begin position="190"/>
        <end position="202"/>
    </location>
</feature>
<dbReference type="GO" id="GO:0008483">
    <property type="term" value="F:transaminase activity"/>
    <property type="evidence" value="ECO:0007669"/>
    <property type="project" value="UniProtKB-KW"/>
</dbReference>
<keyword evidence="2" id="KW-0032">Aminotransferase</keyword>
<feature type="compositionally biased region" description="Basic and acidic residues" evidence="1">
    <location>
        <begin position="257"/>
        <end position="278"/>
    </location>
</feature>
<feature type="compositionally biased region" description="Basic and acidic residues" evidence="1">
    <location>
        <begin position="331"/>
        <end position="341"/>
    </location>
</feature>
<feature type="compositionally biased region" description="Low complexity" evidence="1">
    <location>
        <begin position="366"/>
        <end position="376"/>
    </location>
</feature>
<organism evidence="2">
    <name type="scientific">uncultured Solirubrobacteraceae bacterium</name>
    <dbReference type="NCBI Taxonomy" id="1162706"/>
    <lineage>
        <taxon>Bacteria</taxon>
        <taxon>Bacillati</taxon>
        <taxon>Actinomycetota</taxon>
        <taxon>Thermoleophilia</taxon>
        <taxon>Solirubrobacterales</taxon>
        <taxon>Solirubrobacteraceae</taxon>
        <taxon>environmental samples</taxon>
    </lineage>
</organism>
<feature type="compositionally biased region" description="Basic and acidic residues" evidence="1">
    <location>
        <begin position="143"/>
        <end position="165"/>
    </location>
</feature>
<proteinExistence type="predicted"/>
<feature type="region of interest" description="Disordered" evidence="1">
    <location>
        <begin position="398"/>
        <end position="450"/>
    </location>
</feature>
<sequence>DHAVVPRPARPRPHRGAHRPRGGQAGRAHPPVGRDVHAGGRRPGGRRGVLLPAARPVAHLPRARRGPEGLGRRRQRALGLPQRLRLDDPGPRAPRDRPGDLRALRPGHALRGAHGGLRGRRRGARAPLPPAQVALHELGLGGDHGRHPDRPGGHGARRRPEDLRLLPRPPRHGHGLDRRGVRPHRPPRAPRVDPVRRGRAAEHGGPGPRDPLQRRRRHGPPDHRAGPRGPQARLRDHGGGDDEPRGRAPRAGLPAGRARDLHAPRRRPDLRRGQDRALHRGGRRRGALRRRARHAHARQGPGRRAAHGRHRDERGDRRGRRGRLRLPGGDLQREPARDGGRPGEPARGPDARGLRAPGPPQRPHPRGLLGRGRALRPAGLRHRHLLEGLRDLRAREGHGLRDLQDPPGRGALRPRVAVEPQPRDLHDAGPRGGVDAVGDPHRRGDRPLRL</sequence>
<dbReference type="AlphaFoldDB" id="A0A6J4S696"/>
<feature type="region of interest" description="Disordered" evidence="1">
    <location>
        <begin position="1"/>
        <end position="126"/>
    </location>
</feature>
<feature type="compositionally biased region" description="Basic residues" evidence="1">
    <location>
        <begin position="9"/>
        <end position="21"/>
    </location>
</feature>
<feature type="compositionally biased region" description="Basic and acidic residues" evidence="1">
    <location>
        <begin position="438"/>
        <end position="450"/>
    </location>
</feature>
<feature type="compositionally biased region" description="Basic residues" evidence="1">
    <location>
        <begin position="279"/>
        <end position="297"/>
    </location>
</feature>
<feature type="compositionally biased region" description="Basic and acidic residues" evidence="1">
    <location>
        <begin position="233"/>
        <end position="246"/>
    </location>
</feature>
<keyword evidence="2" id="KW-0808">Transferase</keyword>
<accession>A0A6J4S696</accession>
<evidence type="ECO:0000313" key="2">
    <source>
        <dbReference type="EMBL" id="CAA9490735.1"/>
    </source>
</evidence>
<dbReference type="EMBL" id="CADCVO010000271">
    <property type="protein sequence ID" value="CAA9490735.1"/>
    <property type="molecule type" value="Genomic_DNA"/>
</dbReference>